<reference evidence="1 2" key="1">
    <citation type="submission" date="2016-05" db="EMBL/GenBank/DDBJ databases">
        <title>Nuclear genome of Blastocystis sp. subtype 1 NandII.</title>
        <authorList>
            <person name="Gentekaki E."/>
            <person name="Curtis B."/>
            <person name="Stairs C."/>
            <person name="Eme L."/>
            <person name="Herman E."/>
            <person name="Klimes V."/>
            <person name="Arias M.C."/>
            <person name="Elias M."/>
            <person name="Hilliou F."/>
            <person name="Klute M."/>
            <person name="Malik S.-B."/>
            <person name="Pightling A."/>
            <person name="Rachubinski R."/>
            <person name="Salas D."/>
            <person name="Schlacht A."/>
            <person name="Suga H."/>
            <person name="Archibald J."/>
            <person name="Ball S.G."/>
            <person name="Clark G."/>
            <person name="Dacks J."/>
            <person name="Van Der Giezen M."/>
            <person name="Tsaousis A."/>
            <person name="Roger A."/>
        </authorList>
    </citation>
    <scope>NUCLEOTIDE SEQUENCE [LARGE SCALE GENOMIC DNA]</scope>
    <source>
        <strain evidence="2">ATCC 50177 / NandII</strain>
    </source>
</reference>
<sequence length="98" mass="11513">MFLTLIPIHMKIDPSAIGTLCEELVSDYDDDIVKVLRDLSEGRKKSVEESVCVELSHVCSKKEFRRIQNYDYRKALHDFQDQQNIRSMSMEDMENEDL</sequence>
<gene>
    <name evidence="1" type="ORF">AV274_5154</name>
</gene>
<comment type="caution">
    <text evidence="1">The sequence shown here is derived from an EMBL/GenBank/DDBJ whole genome shotgun (WGS) entry which is preliminary data.</text>
</comment>
<name>A0A196S7Y0_BLAHN</name>
<dbReference type="EMBL" id="LXWW01000454">
    <property type="protein sequence ID" value="OAO13150.1"/>
    <property type="molecule type" value="Genomic_DNA"/>
</dbReference>
<dbReference type="Proteomes" id="UP000078348">
    <property type="component" value="Unassembled WGS sequence"/>
</dbReference>
<proteinExistence type="predicted"/>
<keyword evidence="2" id="KW-1185">Reference proteome</keyword>
<protein>
    <submittedName>
        <fullName evidence="1">Uncharacterized protein</fullName>
    </submittedName>
</protein>
<organism evidence="1 2">
    <name type="scientific">Blastocystis sp. subtype 1 (strain ATCC 50177 / NandII)</name>
    <dbReference type="NCBI Taxonomy" id="478820"/>
    <lineage>
        <taxon>Eukaryota</taxon>
        <taxon>Sar</taxon>
        <taxon>Stramenopiles</taxon>
        <taxon>Bigyra</taxon>
        <taxon>Opalozoa</taxon>
        <taxon>Opalinata</taxon>
        <taxon>Blastocystidae</taxon>
        <taxon>Blastocystis</taxon>
    </lineage>
</organism>
<accession>A0A196S7Y0</accession>
<evidence type="ECO:0000313" key="2">
    <source>
        <dbReference type="Proteomes" id="UP000078348"/>
    </source>
</evidence>
<dbReference type="AlphaFoldDB" id="A0A196S7Y0"/>
<evidence type="ECO:0000313" key="1">
    <source>
        <dbReference type="EMBL" id="OAO13150.1"/>
    </source>
</evidence>